<evidence type="ECO:0000313" key="2">
    <source>
        <dbReference type="Proteomes" id="UP000280008"/>
    </source>
</evidence>
<gene>
    <name evidence="1" type="ORF">C8E83_1499</name>
</gene>
<proteinExistence type="predicted"/>
<name>A0A495IEG8_9MICO</name>
<reference evidence="1 2" key="1">
    <citation type="submission" date="2018-10" db="EMBL/GenBank/DDBJ databases">
        <title>Sequencing the genomes of 1000 actinobacteria strains.</title>
        <authorList>
            <person name="Klenk H.-P."/>
        </authorList>
    </citation>
    <scope>NUCLEOTIDE SEQUENCE [LARGE SCALE GENOMIC DNA]</scope>
    <source>
        <strain evidence="1 2">DSM 17894</strain>
    </source>
</reference>
<keyword evidence="2" id="KW-1185">Reference proteome</keyword>
<comment type="caution">
    <text evidence="1">The sequence shown here is derived from an EMBL/GenBank/DDBJ whole genome shotgun (WGS) entry which is preliminary data.</text>
</comment>
<accession>A0A495IEG8</accession>
<dbReference type="OrthoDB" id="5517693at2"/>
<dbReference type="RefSeq" id="WP_121369137.1">
    <property type="nucleotide sequence ID" value="NZ_RBKS01000001.1"/>
</dbReference>
<evidence type="ECO:0000313" key="1">
    <source>
        <dbReference type="EMBL" id="RKR74387.1"/>
    </source>
</evidence>
<sequence>MTSSLILSSDLTSLHLDDRHLRRWVASGRLHRVRNGAFVSADDWAAMKPRARHVLEVHAMLRAHRGGADRGLVVSHASAAALWNLPTLDPPTGAVHVYDPARRAGRESATLVRHGCRSAPEATLYRGIVCTPPARTAVDVALADGFVGAVIVFEGTLASGLATREELSAALAARSGARGAPEARRALDFARDRAGSAGESLARAVIHELEFPAPVQQKPFPNPRGGSYHVDFWWEEFGLIGEFDGRQKYLDPAMRGRLSLEEVLLREKQRSDDLLARPEVRNLVRWKYSDARTPPILREILKSAGLPSGGRLHP</sequence>
<protein>
    <submittedName>
        <fullName evidence="1">Uncharacterized protein</fullName>
    </submittedName>
</protein>
<dbReference type="Proteomes" id="UP000280008">
    <property type="component" value="Unassembled WGS sequence"/>
</dbReference>
<dbReference type="EMBL" id="RBKS01000001">
    <property type="protein sequence ID" value="RKR74387.1"/>
    <property type="molecule type" value="Genomic_DNA"/>
</dbReference>
<dbReference type="AlphaFoldDB" id="A0A495IEG8"/>
<organism evidence="1 2">
    <name type="scientific">Frondihabitans australicus</name>
    <dbReference type="NCBI Taxonomy" id="386892"/>
    <lineage>
        <taxon>Bacteria</taxon>
        <taxon>Bacillati</taxon>
        <taxon>Actinomycetota</taxon>
        <taxon>Actinomycetes</taxon>
        <taxon>Micrococcales</taxon>
        <taxon>Microbacteriaceae</taxon>
        <taxon>Frondihabitans</taxon>
    </lineage>
</organism>